<dbReference type="OrthoDB" id="1680494at2"/>
<proteinExistence type="predicted"/>
<dbReference type="InterPro" id="IPR028082">
    <property type="entry name" value="Peripla_BP_I"/>
</dbReference>
<dbReference type="RefSeq" id="WP_079606071.1">
    <property type="nucleotide sequence ID" value="NZ_LT670817.1"/>
</dbReference>
<dbReference type="PANTHER" id="PTHR35271">
    <property type="entry name" value="ABC TRANSPORTER, SUBSTRATE-BINDING LIPOPROTEIN-RELATED"/>
    <property type="match status" value="1"/>
</dbReference>
<sequence>MKRREFIALLGGAAAWPLSARAEPAMPTIGYIGSETPELFADRLDAFRQGLAAAGYEEGRNVRIEFRWAEGRNDRFPALAADLVSRQVALIAAPGSTPAALAAKEATATIPIVFAIGGDPVSLDLVASLSRPRGNVTGATSLNVEVGPKRLELLQELVPGARIVGLLVNPTNPKLAEAQSRDGEAAARSYGVQIHVLRASSESEFEPDFAALAPLGAGALVIGNDALFLSESRRLATLAIRYAMPTIHQSRAFAAAGGLASYGGSVAEAHRNAGVYAGRILKGERPADLPVVQSTKIELTVNLRAAKALGLAVPELLLARADEVIE</sequence>
<name>A0A1M5Y7G4_9BRAD</name>
<dbReference type="EMBL" id="LT670817">
    <property type="protein sequence ID" value="SHI07748.1"/>
    <property type="molecule type" value="Genomic_DNA"/>
</dbReference>
<accession>A0A1M5Y7G4</accession>
<dbReference type="CDD" id="cd06325">
    <property type="entry name" value="PBP1_ABC_unchar_transporter"/>
    <property type="match status" value="1"/>
</dbReference>
<gene>
    <name evidence="1" type="ORF">SAMN05443248_7984</name>
</gene>
<evidence type="ECO:0000313" key="1">
    <source>
        <dbReference type="EMBL" id="SHI07748.1"/>
    </source>
</evidence>
<dbReference type="AlphaFoldDB" id="A0A1M5Y7G4"/>
<organism evidence="1 2">
    <name type="scientific">Bradyrhizobium erythrophlei</name>
    <dbReference type="NCBI Taxonomy" id="1437360"/>
    <lineage>
        <taxon>Bacteria</taxon>
        <taxon>Pseudomonadati</taxon>
        <taxon>Pseudomonadota</taxon>
        <taxon>Alphaproteobacteria</taxon>
        <taxon>Hyphomicrobiales</taxon>
        <taxon>Nitrobacteraceae</taxon>
        <taxon>Bradyrhizobium</taxon>
    </lineage>
</organism>
<protein>
    <submittedName>
        <fullName evidence="1">Putative ABC transport system substrate-binding protein</fullName>
    </submittedName>
</protein>
<dbReference type="PANTHER" id="PTHR35271:SF1">
    <property type="entry name" value="ABC TRANSPORTER, SUBSTRATE-BINDING LIPOPROTEIN"/>
    <property type="match status" value="1"/>
</dbReference>
<evidence type="ECO:0000313" key="2">
    <source>
        <dbReference type="Proteomes" id="UP000189796"/>
    </source>
</evidence>
<dbReference type="InterPro" id="IPR007487">
    <property type="entry name" value="ABC_transpt-TYRBP-like"/>
</dbReference>
<reference evidence="1 2" key="1">
    <citation type="submission" date="2016-11" db="EMBL/GenBank/DDBJ databases">
        <authorList>
            <person name="Jaros S."/>
            <person name="Januszkiewicz K."/>
            <person name="Wedrychowicz H."/>
        </authorList>
    </citation>
    <scope>NUCLEOTIDE SEQUENCE [LARGE SCALE GENOMIC DNA]</scope>
    <source>
        <strain evidence="1 2">GAS138</strain>
    </source>
</reference>
<dbReference type="Pfam" id="PF04392">
    <property type="entry name" value="ABC_sub_bind"/>
    <property type="match status" value="1"/>
</dbReference>
<dbReference type="SUPFAM" id="SSF53822">
    <property type="entry name" value="Periplasmic binding protein-like I"/>
    <property type="match status" value="1"/>
</dbReference>
<dbReference type="Gene3D" id="3.40.50.2300">
    <property type="match status" value="2"/>
</dbReference>
<dbReference type="Proteomes" id="UP000189796">
    <property type="component" value="Chromosome I"/>
</dbReference>